<feature type="transmembrane region" description="Helical" evidence="12">
    <location>
        <begin position="12"/>
        <end position="35"/>
    </location>
</feature>
<evidence type="ECO:0000313" key="15">
    <source>
        <dbReference type="EMBL" id="MFD2831457.1"/>
    </source>
</evidence>
<feature type="transmembrane region" description="Helical" evidence="12">
    <location>
        <begin position="360"/>
        <end position="379"/>
    </location>
</feature>
<evidence type="ECO:0000259" key="14">
    <source>
        <dbReference type="PROSITE" id="PS51103"/>
    </source>
</evidence>
<dbReference type="CDD" id="cd00212">
    <property type="entry name" value="PTS_IIB_glc"/>
    <property type="match status" value="1"/>
</dbReference>
<dbReference type="NCBIfam" id="TIGR00826">
    <property type="entry name" value="EIIB_glc"/>
    <property type="match status" value="1"/>
</dbReference>
<dbReference type="EC" id="2.7.1.193" evidence="15"/>
<organism evidence="15 16">
    <name type="scientific">Corticicoccus populi</name>
    <dbReference type="NCBI Taxonomy" id="1812821"/>
    <lineage>
        <taxon>Bacteria</taxon>
        <taxon>Bacillati</taxon>
        <taxon>Bacillota</taxon>
        <taxon>Bacilli</taxon>
        <taxon>Bacillales</taxon>
        <taxon>Staphylococcaceae</taxon>
        <taxon>Corticicoccus</taxon>
    </lineage>
</organism>
<dbReference type="InterPro" id="IPR010974">
    <property type="entry name" value="PTS_IIBC_nag"/>
</dbReference>
<gene>
    <name evidence="15" type="primary">nagE</name>
    <name evidence="15" type="ORF">ACFSX4_13355</name>
</gene>
<evidence type="ECO:0000256" key="1">
    <source>
        <dbReference type="ARBA" id="ARBA00004651"/>
    </source>
</evidence>
<dbReference type="RefSeq" id="WP_377775732.1">
    <property type="nucleotide sequence ID" value="NZ_JBHUOQ010000005.1"/>
</dbReference>
<dbReference type="PANTHER" id="PTHR30009:SF4">
    <property type="entry name" value="PTS SYSTEM N-ACETYLGLUCOSAMINE-SPECIFIC EIICBA COMPONENT"/>
    <property type="match status" value="1"/>
</dbReference>
<feature type="transmembrane region" description="Helical" evidence="12">
    <location>
        <begin position="303"/>
        <end position="327"/>
    </location>
</feature>
<accession>A0ABW5WYM5</accession>
<dbReference type="SUPFAM" id="SSF55604">
    <property type="entry name" value="Glucose permease domain IIB"/>
    <property type="match status" value="1"/>
</dbReference>
<feature type="transmembrane region" description="Helical" evidence="12">
    <location>
        <begin position="250"/>
        <end position="268"/>
    </location>
</feature>
<dbReference type="NCBIfam" id="TIGR01998">
    <property type="entry name" value="PTS-II-BC-nag"/>
    <property type="match status" value="1"/>
</dbReference>
<evidence type="ECO:0000259" key="13">
    <source>
        <dbReference type="PROSITE" id="PS51098"/>
    </source>
</evidence>
<keyword evidence="3" id="KW-1003">Cell membrane</keyword>
<dbReference type="InterPro" id="IPR003352">
    <property type="entry name" value="PTS_EIIC"/>
</dbReference>
<evidence type="ECO:0000256" key="10">
    <source>
        <dbReference type="ARBA" id="ARBA00023136"/>
    </source>
</evidence>
<dbReference type="PANTHER" id="PTHR30009">
    <property type="entry name" value="CYTOCHROME C-TYPE SYNTHESIS PROTEIN AND PTS TRANSMEMBRANE COMPONENT"/>
    <property type="match status" value="1"/>
</dbReference>
<dbReference type="InterPro" id="IPR050429">
    <property type="entry name" value="PTS_Glucose_EIICBA"/>
</dbReference>
<name>A0ABW5WYM5_9STAP</name>
<feature type="transmembrane region" description="Helical" evidence="12">
    <location>
        <begin position="120"/>
        <end position="139"/>
    </location>
</feature>
<dbReference type="Pfam" id="PF00367">
    <property type="entry name" value="PTS_EIIB"/>
    <property type="match status" value="1"/>
</dbReference>
<feature type="domain" description="PTS EIIB type-1" evidence="13">
    <location>
        <begin position="417"/>
        <end position="493"/>
    </location>
</feature>
<evidence type="ECO:0000256" key="4">
    <source>
        <dbReference type="ARBA" id="ARBA00022597"/>
    </source>
</evidence>
<dbReference type="Gene3D" id="3.30.1360.60">
    <property type="entry name" value="Glucose permease domain IIB"/>
    <property type="match status" value="1"/>
</dbReference>
<dbReference type="InterPro" id="IPR001996">
    <property type="entry name" value="PTS_IIB_1"/>
</dbReference>
<keyword evidence="5 15" id="KW-0808">Transferase</keyword>
<evidence type="ECO:0000256" key="5">
    <source>
        <dbReference type="ARBA" id="ARBA00022679"/>
    </source>
</evidence>
<feature type="domain" description="PTS EIIC type-1" evidence="14">
    <location>
        <begin position="1"/>
        <end position="391"/>
    </location>
</feature>
<feature type="transmembrane region" description="Helical" evidence="12">
    <location>
        <begin position="189"/>
        <end position="207"/>
    </location>
</feature>
<keyword evidence="9 12" id="KW-1133">Transmembrane helix</keyword>
<feature type="active site" description="Phosphocysteine intermediate; for EIIB activity" evidence="11">
    <location>
        <position position="439"/>
    </location>
</feature>
<keyword evidence="10 12" id="KW-0472">Membrane</keyword>
<dbReference type="GO" id="GO:0103111">
    <property type="term" value="F:protein-N(pi)-phosphohistidine--N-acetyl-D-glucosamine phosphotransferase activity"/>
    <property type="evidence" value="ECO:0007669"/>
    <property type="project" value="UniProtKB-EC"/>
</dbReference>
<evidence type="ECO:0000256" key="6">
    <source>
        <dbReference type="ARBA" id="ARBA00022683"/>
    </source>
</evidence>
<dbReference type="EMBL" id="JBHUOQ010000005">
    <property type="protein sequence ID" value="MFD2831457.1"/>
    <property type="molecule type" value="Genomic_DNA"/>
</dbReference>
<comment type="subcellular location">
    <subcellularLocation>
        <location evidence="1">Cell membrane</location>
        <topology evidence="1">Multi-pass membrane protein</topology>
    </subcellularLocation>
</comment>
<dbReference type="PROSITE" id="PS51103">
    <property type="entry name" value="PTS_EIIC_TYPE_1"/>
    <property type="match status" value="1"/>
</dbReference>
<evidence type="ECO:0000256" key="7">
    <source>
        <dbReference type="ARBA" id="ARBA00022692"/>
    </source>
</evidence>
<feature type="transmembrane region" description="Helical" evidence="12">
    <location>
        <begin position="280"/>
        <end position="297"/>
    </location>
</feature>
<dbReference type="InterPro" id="IPR013013">
    <property type="entry name" value="PTS_EIIC_1"/>
</dbReference>
<evidence type="ECO:0000256" key="8">
    <source>
        <dbReference type="ARBA" id="ARBA00022777"/>
    </source>
</evidence>
<evidence type="ECO:0000256" key="2">
    <source>
        <dbReference type="ARBA" id="ARBA00022448"/>
    </source>
</evidence>
<feature type="transmembrane region" description="Helical" evidence="12">
    <location>
        <begin position="334"/>
        <end position="354"/>
    </location>
</feature>
<dbReference type="PROSITE" id="PS01035">
    <property type="entry name" value="PTS_EIIB_TYPE_1_CYS"/>
    <property type="match status" value="1"/>
</dbReference>
<dbReference type="Proteomes" id="UP001597519">
    <property type="component" value="Unassembled WGS sequence"/>
</dbReference>
<dbReference type="InterPro" id="IPR018113">
    <property type="entry name" value="PTrfase_EIIB_Cys"/>
</dbReference>
<keyword evidence="8" id="KW-0418">Kinase</keyword>
<comment type="caution">
    <text evidence="15">The sequence shown here is derived from an EMBL/GenBank/DDBJ whole genome shotgun (WGS) entry which is preliminary data.</text>
</comment>
<evidence type="ECO:0000256" key="11">
    <source>
        <dbReference type="PROSITE-ProRule" id="PRU00421"/>
    </source>
</evidence>
<proteinExistence type="predicted"/>
<dbReference type="PROSITE" id="PS51098">
    <property type="entry name" value="PTS_EIIB_TYPE_1"/>
    <property type="match status" value="1"/>
</dbReference>
<evidence type="ECO:0000256" key="12">
    <source>
        <dbReference type="SAM" id="Phobius"/>
    </source>
</evidence>
<keyword evidence="4" id="KW-0762">Sugar transport</keyword>
<evidence type="ECO:0000313" key="16">
    <source>
        <dbReference type="Proteomes" id="UP001597519"/>
    </source>
</evidence>
<keyword evidence="2" id="KW-0813">Transport</keyword>
<evidence type="ECO:0000256" key="3">
    <source>
        <dbReference type="ARBA" id="ARBA00022475"/>
    </source>
</evidence>
<feature type="transmembrane region" description="Helical" evidence="12">
    <location>
        <begin position="160"/>
        <end position="183"/>
    </location>
</feature>
<keyword evidence="7 12" id="KW-0812">Transmembrane</keyword>
<keyword evidence="6" id="KW-0598">Phosphotransferase system</keyword>
<dbReference type="InterPro" id="IPR036878">
    <property type="entry name" value="Glu_permease_IIB"/>
</dbReference>
<protein>
    <submittedName>
        <fullName evidence="15">N-acetylglucosamine-specific PTS transporter subunit IIBC</fullName>
        <ecNumber evidence="15">2.7.1.193</ecNumber>
    </submittedName>
</protein>
<evidence type="ECO:0000256" key="9">
    <source>
        <dbReference type="ARBA" id="ARBA00022989"/>
    </source>
</evidence>
<feature type="transmembrane region" description="Helical" evidence="12">
    <location>
        <begin position="47"/>
        <end position="74"/>
    </location>
</feature>
<sequence length="493" mass="53326">MLKYIQNMGRSFMFPVSVLPAAALLVGIGFILVAVNDYFIGWEYLNVIVGFIQSAGLAILDALAILFAVGLAFGMSKDKSGAAAVAGLVSFTVVTSMLQPENVAALQGIAVEEVNAAFNVINNNVLIGIVTGLISAALYNRFSEVKLPDYLSFFSGRRAVPIIAAFTMILVVAVLLFVWPVFYTLLFNFGQWISGLGATGAGLYGFFNRLLIPTGLHHALNSVFWFDTVGINDIGNFLAGEGEKGLTGRYQAGFFPIMMFGLPGAALAMYHTAKTQYRKAAASVLMATAVTAFLTGVTEPLEFSFMFLAPLLYVVHALLTGVSMFIAATFEWTAGFSFSAGFIDFFLSSFNPIANQPYMLILQGLVFFAIYYVLFRIIITKFDLITPGRDASILEENESAGTSEETAAQGAPADKYARKANIILEGLGGKENIETLDYCTTRLRINVRDKAVIDEARIKSSGIHGIVHPGKTNIQVIVGTEVEHVAEAMKKNM</sequence>
<keyword evidence="16" id="KW-1185">Reference proteome</keyword>
<dbReference type="Pfam" id="PF02378">
    <property type="entry name" value="PTS_EIIC"/>
    <property type="match status" value="1"/>
</dbReference>
<reference evidence="16" key="1">
    <citation type="journal article" date="2019" name="Int. J. Syst. Evol. Microbiol.">
        <title>The Global Catalogue of Microorganisms (GCM) 10K type strain sequencing project: providing services to taxonomists for standard genome sequencing and annotation.</title>
        <authorList>
            <consortium name="The Broad Institute Genomics Platform"/>
            <consortium name="The Broad Institute Genome Sequencing Center for Infectious Disease"/>
            <person name="Wu L."/>
            <person name="Ma J."/>
        </authorList>
    </citation>
    <scope>NUCLEOTIDE SEQUENCE [LARGE SCALE GENOMIC DNA]</scope>
    <source>
        <strain evidence="16">KCTC 33575</strain>
    </source>
</reference>